<sequence>TVIMLYLKLFHKNIFPFRKVCQLKLAKNISTGCILYQDTKESKLVTTEQIRGIRIITINRPEKNCINIATADALLQAFKDFDNDEDSKVAVLHGAGGNFCAGYDLQELSSMPDPMSALNRGRGPMGPTHYETSKPVIAAIEGYAVAGGLELALWCDIRIVEETSIMGVYCRRFGVPLVDGGTSRLPAIVGLGRALDLILTGRPIRPDYAMEIGLANSVTACGAALGNAVFYAESLEKYPPEALRADRESARRFYMCSSLEEALKNETARAKVALEEARIGASRFVKGDGRHGSFKFFPGDPPSDPDSSNK</sequence>
<comment type="caution">
    <text evidence="4">The sequence shown here is derived from an EMBL/GenBank/DDBJ whole genome shotgun (WGS) entry which is preliminary data.</text>
</comment>
<dbReference type="GO" id="GO:0003824">
    <property type="term" value="F:catalytic activity"/>
    <property type="evidence" value="ECO:0007669"/>
    <property type="project" value="InterPro"/>
</dbReference>
<dbReference type="Pfam" id="PF00378">
    <property type="entry name" value="ECH_1"/>
    <property type="match status" value="1"/>
</dbReference>
<dbReference type="CDD" id="cd06558">
    <property type="entry name" value="crotonase-like"/>
    <property type="match status" value="1"/>
</dbReference>
<dbReference type="InterPro" id="IPR001753">
    <property type="entry name" value="Enoyl-CoA_hydra/iso"/>
</dbReference>
<comment type="similarity">
    <text evidence="1 2">Belongs to the enoyl-CoA hydratase/isomerase family.</text>
</comment>
<dbReference type="OrthoDB" id="448450at2759"/>
<accession>A0A5N5T0P4</accession>
<dbReference type="EMBL" id="SEYY01019244">
    <property type="protein sequence ID" value="KAB7498490.1"/>
    <property type="molecule type" value="Genomic_DNA"/>
</dbReference>
<name>A0A5N5T0P4_9CRUS</name>
<organism evidence="4 5">
    <name type="scientific">Armadillidium nasatum</name>
    <dbReference type="NCBI Taxonomy" id="96803"/>
    <lineage>
        <taxon>Eukaryota</taxon>
        <taxon>Metazoa</taxon>
        <taxon>Ecdysozoa</taxon>
        <taxon>Arthropoda</taxon>
        <taxon>Crustacea</taxon>
        <taxon>Multicrustacea</taxon>
        <taxon>Malacostraca</taxon>
        <taxon>Eumalacostraca</taxon>
        <taxon>Peracarida</taxon>
        <taxon>Isopoda</taxon>
        <taxon>Oniscidea</taxon>
        <taxon>Crinocheta</taxon>
        <taxon>Armadillidiidae</taxon>
        <taxon>Armadillidium</taxon>
    </lineage>
</organism>
<dbReference type="PANTHER" id="PTHR43802:SF1">
    <property type="entry name" value="IP11341P-RELATED"/>
    <property type="match status" value="1"/>
</dbReference>
<proteinExistence type="inferred from homology"/>
<keyword evidence="5" id="KW-1185">Reference proteome</keyword>
<feature type="non-terminal residue" evidence="4">
    <location>
        <position position="1"/>
    </location>
</feature>
<dbReference type="NCBIfam" id="NF006108">
    <property type="entry name" value="PRK08259.1"/>
    <property type="match status" value="1"/>
</dbReference>
<evidence type="ECO:0000313" key="5">
    <source>
        <dbReference type="Proteomes" id="UP000326759"/>
    </source>
</evidence>
<evidence type="ECO:0000313" key="4">
    <source>
        <dbReference type="EMBL" id="KAB7498490.1"/>
    </source>
</evidence>
<dbReference type="SUPFAM" id="SSF52096">
    <property type="entry name" value="ClpP/crotonase"/>
    <property type="match status" value="1"/>
</dbReference>
<dbReference type="Proteomes" id="UP000326759">
    <property type="component" value="Unassembled WGS sequence"/>
</dbReference>
<protein>
    <submittedName>
        <fullName evidence="4">3-hydroxypropionyl-coenzyme A dehydratase</fullName>
    </submittedName>
</protein>
<dbReference type="InterPro" id="IPR029045">
    <property type="entry name" value="ClpP/crotonase-like_dom_sf"/>
</dbReference>
<dbReference type="PROSITE" id="PS00166">
    <property type="entry name" value="ENOYL_COA_HYDRATASE"/>
    <property type="match status" value="1"/>
</dbReference>
<evidence type="ECO:0000256" key="1">
    <source>
        <dbReference type="ARBA" id="ARBA00005254"/>
    </source>
</evidence>
<reference evidence="4 5" key="1">
    <citation type="journal article" date="2019" name="PLoS Biol.">
        <title>Sex chromosomes control vertical transmission of feminizing Wolbachia symbionts in an isopod.</title>
        <authorList>
            <person name="Becking T."/>
            <person name="Chebbi M.A."/>
            <person name="Giraud I."/>
            <person name="Moumen B."/>
            <person name="Laverre T."/>
            <person name="Caubet Y."/>
            <person name="Peccoud J."/>
            <person name="Gilbert C."/>
            <person name="Cordaux R."/>
        </authorList>
    </citation>
    <scope>NUCLEOTIDE SEQUENCE [LARGE SCALE GENOMIC DNA]</scope>
    <source>
        <strain evidence="4">ANa2</strain>
        <tissue evidence="4">Whole body excluding digestive tract and cuticle</tissue>
    </source>
</reference>
<dbReference type="InterPro" id="IPR018376">
    <property type="entry name" value="Enoyl-CoA_hyd/isom_CS"/>
</dbReference>
<evidence type="ECO:0000256" key="3">
    <source>
        <dbReference type="SAM" id="MobiDB-lite"/>
    </source>
</evidence>
<dbReference type="AlphaFoldDB" id="A0A5N5T0P4"/>
<dbReference type="Gene3D" id="3.90.226.10">
    <property type="entry name" value="2-enoyl-CoA Hydratase, Chain A, domain 1"/>
    <property type="match status" value="1"/>
</dbReference>
<evidence type="ECO:0000256" key="2">
    <source>
        <dbReference type="RuleBase" id="RU003707"/>
    </source>
</evidence>
<dbReference type="PANTHER" id="PTHR43802">
    <property type="entry name" value="ENOYL-COA HYDRATASE"/>
    <property type="match status" value="1"/>
</dbReference>
<feature type="region of interest" description="Disordered" evidence="3">
    <location>
        <begin position="286"/>
        <end position="310"/>
    </location>
</feature>
<gene>
    <name evidence="4" type="ORF">Anas_04372</name>
</gene>
<dbReference type="Gene3D" id="1.10.287.2460">
    <property type="match status" value="1"/>
</dbReference>